<keyword evidence="5" id="KW-0029">Amino-acid transport</keyword>
<dbReference type="EMBL" id="MU251262">
    <property type="protein sequence ID" value="KAG9252556.1"/>
    <property type="molecule type" value="Genomic_DNA"/>
</dbReference>
<keyword evidence="7 8" id="KW-0472">Membrane</keyword>
<dbReference type="PRINTS" id="PR01315">
    <property type="entry name" value="BATTENIN"/>
</dbReference>
<dbReference type="GO" id="GO:0006865">
    <property type="term" value="P:amino acid transport"/>
    <property type="evidence" value="ECO:0007669"/>
    <property type="project" value="UniProtKB-KW"/>
</dbReference>
<feature type="transmembrane region" description="Helical" evidence="8">
    <location>
        <begin position="99"/>
        <end position="119"/>
    </location>
</feature>
<keyword evidence="4 8" id="KW-0812">Transmembrane</keyword>
<dbReference type="GO" id="GO:0012505">
    <property type="term" value="C:endomembrane system"/>
    <property type="evidence" value="ECO:0007669"/>
    <property type="project" value="UniProtKB-SubCell"/>
</dbReference>
<comment type="subcellular location">
    <subcellularLocation>
        <location evidence="1">Endomembrane system</location>
        <topology evidence="1">Multi-pass membrane protein</topology>
    </subcellularLocation>
    <subcellularLocation>
        <location evidence="8">Vacuole membrane</location>
        <topology evidence="8">Multi-pass membrane protein</topology>
    </subcellularLocation>
</comment>
<keyword evidence="10" id="KW-1185">Reference proteome</keyword>
<reference evidence="9" key="1">
    <citation type="journal article" date="2021" name="IMA Fungus">
        <title>Genomic characterization of three marine fungi, including Emericellopsis atlantica sp. nov. with signatures of a generalist lifestyle and marine biomass degradation.</title>
        <authorList>
            <person name="Hagestad O.C."/>
            <person name="Hou L."/>
            <person name="Andersen J.H."/>
            <person name="Hansen E.H."/>
            <person name="Altermark B."/>
            <person name="Li C."/>
            <person name="Kuhnert E."/>
            <person name="Cox R.J."/>
            <person name="Crous P.W."/>
            <person name="Spatafora J.W."/>
            <person name="Lail K."/>
            <person name="Amirebrahimi M."/>
            <person name="Lipzen A."/>
            <person name="Pangilinan J."/>
            <person name="Andreopoulos W."/>
            <person name="Hayes R.D."/>
            <person name="Ng V."/>
            <person name="Grigoriev I.V."/>
            <person name="Jackson S.A."/>
            <person name="Sutton T.D.S."/>
            <person name="Dobson A.D.W."/>
            <person name="Rama T."/>
        </authorList>
    </citation>
    <scope>NUCLEOTIDE SEQUENCE</scope>
    <source>
        <strain evidence="9">TS7</strain>
    </source>
</reference>
<dbReference type="RefSeq" id="XP_046116480.1">
    <property type="nucleotide sequence ID" value="XM_046262365.1"/>
</dbReference>
<dbReference type="PANTHER" id="PTHR10981:SF0">
    <property type="entry name" value="BATTENIN"/>
    <property type="match status" value="1"/>
</dbReference>
<accession>A0A9P8CPA0</accession>
<keyword evidence="6 8" id="KW-1133">Transmembrane helix</keyword>
<protein>
    <recommendedName>
        <fullName evidence="8">Protein BTN</fullName>
    </recommendedName>
</protein>
<evidence type="ECO:0000256" key="2">
    <source>
        <dbReference type="ARBA" id="ARBA00007467"/>
    </source>
</evidence>
<dbReference type="GeneID" id="70293268"/>
<proteinExistence type="inferred from homology"/>
<keyword evidence="8" id="KW-0926">Vacuole</keyword>
<dbReference type="GO" id="GO:0051453">
    <property type="term" value="P:regulation of intracellular pH"/>
    <property type="evidence" value="ECO:0007669"/>
    <property type="project" value="TreeGrafter"/>
</dbReference>
<organism evidence="9 10">
    <name type="scientific">Emericellopsis atlantica</name>
    <dbReference type="NCBI Taxonomy" id="2614577"/>
    <lineage>
        <taxon>Eukaryota</taxon>
        <taxon>Fungi</taxon>
        <taxon>Dikarya</taxon>
        <taxon>Ascomycota</taxon>
        <taxon>Pezizomycotina</taxon>
        <taxon>Sordariomycetes</taxon>
        <taxon>Hypocreomycetidae</taxon>
        <taxon>Hypocreales</taxon>
        <taxon>Bionectriaceae</taxon>
        <taxon>Emericellopsis</taxon>
    </lineage>
</organism>
<comment type="similarity">
    <text evidence="2 8">Belongs to the battenin family.</text>
</comment>
<feature type="transmembrane region" description="Helical" evidence="8">
    <location>
        <begin position="131"/>
        <end position="152"/>
    </location>
</feature>
<feature type="transmembrane region" description="Helical" evidence="8">
    <location>
        <begin position="244"/>
        <end position="263"/>
    </location>
</feature>
<dbReference type="GO" id="GO:0005774">
    <property type="term" value="C:vacuolar membrane"/>
    <property type="evidence" value="ECO:0007669"/>
    <property type="project" value="UniProtKB-SubCell"/>
</dbReference>
<feature type="transmembrane region" description="Helical" evidence="8">
    <location>
        <begin position="333"/>
        <end position="352"/>
    </location>
</feature>
<dbReference type="SUPFAM" id="SSF103473">
    <property type="entry name" value="MFS general substrate transporter"/>
    <property type="match status" value="1"/>
</dbReference>
<feature type="transmembrane region" description="Helical" evidence="8">
    <location>
        <begin position="164"/>
        <end position="182"/>
    </location>
</feature>
<comment type="caution">
    <text evidence="9">The sequence shown here is derived from an EMBL/GenBank/DDBJ whole genome shotgun (WGS) entry which is preliminary data.</text>
</comment>
<dbReference type="Proteomes" id="UP000887229">
    <property type="component" value="Unassembled WGS sequence"/>
</dbReference>
<dbReference type="Pfam" id="PF02487">
    <property type="entry name" value="CLN3"/>
    <property type="match status" value="1"/>
</dbReference>
<evidence type="ECO:0000256" key="6">
    <source>
        <dbReference type="ARBA" id="ARBA00022989"/>
    </source>
</evidence>
<evidence type="ECO:0000256" key="3">
    <source>
        <dbReference type="ARBA" id="ARBA00022448"/>
    </source>
</evidence>
<feature type="transmembrane region" description="Helical" evidence="8">
    <location>
        <begin position="44"/>
        <end position="62"/>
    </location>
</feature>
<evidence type="ECO:0000313" key="9">
    <source>
        <dbReference type="EMBL" id="KAG9252556.1"/>
    </source>
</evidence>
<evidence type="ECO:0000256" key="7">
    <source>
        <dbReference type="ARBA" id="ARBA00023136"/>
    </source>
</evidence>
<dbReference type="AlphaFoldDB" id="A0A9P8CPA0"/>
<evidence type="ECO:0000256" key="1">
    <source>
        <dbReference type="ARBA" id="ARBA00004127"/>
    </source>
</evidence>
<keyword evidence="3" id="KW-0813">Transport</keyword>
<dbReference type="InterPro" id="IPR003492">
    <property type="entry name" value="Battenin_disease_Cln3"/>
</dbReference>
<evidence type="ECO:0000256" key="4">
    <source>
        <dbReference type="ARBA" id="ARBA00022692"/>
    </source>
</evidence>
<gene>
    <name evidence="9" type="ORF">F5Z01DRAFT_638423</name>
</gene>
<dbReference type="OrthoDB" id="4849469at2759"/>
<evidence type="ECO:0000256" key="5">
    <source>
        <dbReference type="ARBA" id="ARBA00022970"/>
    </source>
</evidence>
<sequence>MKHQDASVGRHLRIVLAYCLIGFANTVLPSVVHSSSYLIVPYSRPVVLVIRILPAVLTKLALPHLLHGTADRQRPLVLGIGWTFSAFLTWISPPNVSPNIRIFAVVLASMSAAAGDVSWLGLLRYYGKHGLVGWGIGTGLGGLVTAVLPYYLTIHLNGEVRQGLTYSWYLVPMLVGAHYLILPHAVPDAATSKDEEKAKGQIDLDNQSRTSNDPLLAEHESLDSSLLELAQSNLEVLSTLVKPCILPLAMAFIGSGVIFPGFSRAMAMGTSFDTYATYLAAVGTAFQVGDLLARSSALLIKSPRKQYVWLALPVTIAFLAVNAAFVLTTPGAVVYAALFLAGLAVGTTYMSTWSTAMGVTAKEAGASQQVLLGAIGVGEPAGLLVGGLLGAALEGLMCGYGRGGRWCSATR</sequence>
<feature type="transmembrane region" description="Helical" evidence="8">
    <location>
        <begin position="74"/>
        <end position="93"/>
    </location>
</feature>
<evidence type="ECO:0000256" key="8">
    <source>
        <dbReference type="RuleBase" id="RU361113"/>
    </source>
</evidence>
<evidence type="ECO:0000313" key="10">
    <source>
        <dbReference type="Proteomes" id="UP000887229"/>
    </source>
</evidence>
<feature type="transmembrane region" description="Helical" evidence="8">
    <location>
        <begin position="307"/>
        <end position="327"/>
    </location>
</feature>
<name>A0A9P8CPA0_9HYPO</name>
<feature type="transmembrane region" description="Helical" evidence="8">
    <location>
        <begin position="12"/>
        <end position="32"/>
    </location>
</feature>
<dbReference type="InterPro" id="IPR036259">
    <property type="entry name" value="MFS_trans_sf"/>
</dbReference>
<dbReference type="PANTHER" id="PTHR10981">
    <property type="entry name" value="BATTENIN"/>
    <property type="match status" value="1"/>
</dbReference>